<keyword evidence="2" id="KW-1185">Reference proteome</keyword>
<reference evidence="1" key="1">
    <citation type="submission" date="2025-08" db="UniProtKB">
        <authorList>
            <consortium name="Ensembl"/>
        </authorList>
    </citation>
    <scope>IDENTIFICATION</scope>
</reference>
<accession>A0A3Q3DKJ1</accession>
<dbReference type="Proteomes" id="UP000264820">
    <property type="component" value="Unplaced"/>
</dbReference>
<protein>
    <recommendedName>
        <fullName evidence="3">EF-hand domain-containing protein</fullName>
    </recommendedName>
</protein>
<dbReference type="Gene3D" id="1.10.238.10">
    <property type="entry name" value="EF-hand"/>
    <property type="match status" value="1"/>
</dbReference>
<dbReference type="AlphaFoldDB" id="A0A3Q3DKJ1"/>
<dbReference type="InterPro" id="IPR011992">
    <property type="entry name" value="EF-hand-dom_pair"/>
</dbReference>
<name>A0A3Q3DKJ1_HIPCM</name>
<proteinExistence type="predicted"/>
<sequence>CLPVLLEEFFWGPLQFRRHGHRDVVHVIKTAEVFTDLIGHTVQKDEKQSDILWHTRGYLDQNDDLKVDFKEFIALVAMVTSACH</sequence>
<dbReference type="SUPFAM" id="SSF47473">
    <property type="entry name" value="EF-hand"/>
    <property type="match status" value="1"/>
</dbReference>
<evidence type="ECO:0008006" key="3">
    <source>
        <dbReference type="Google" id="ProtNLM"/>
    </source>
</evidence>
<dbReference type="Ensembl" id="ENSHCOT00000022177.1">
    <property type="protein sequence ID" value="ENSHCOP00000014520.1"/>
    <property type="gene ID" value="ENSHCOG00000000484.1"/>
</dbReference>
<evidence type="ECO:0000313" key="1">
    <source>
        <dbReference type="Ensembl" id="ENSHCOP00000014520.1"/>
    </source>
</evidence>
<evidence type="ECO:0000313" key="2">
    <source>
        <dbReference type="Proteomes" id="UP000264820"/>
    </source>
</evidence>
<reference evidence="1" key="2">
    <citation type="submission" date="2025-09" db="UniProtKB">
        <authorList>
            <consortium name="Ensembl"/>
        </authorList>
    </citation>
    <scope>IDENTIFICATION</scope>
</reference>
<organism evidence="1 2">
    <name type="scientific">Hippocampus comes</name>
    <name type="common">Tiger tail seahorse</name>
    <dbReference type="NCBI Taxonomy" id="109280"/>
    <lineage>
        <taxon>Eukaryota</taxon>
        <taxon>Metazoa</taxon>
        <taxon>Chordata</taxon>
        <taxon>Craniata</taxon>
        <taxon>Vertebrata</taxon>
        <taxon>Euteleostomi</taxon>
        <taxon>Actinopterygii</taxon>
        <taxon>Neopterygii</taxon>
        <taxon>Teleostei</taxon>
        <taxon>Neoteleostei</taxon>
        <taxon>Acanthomorphata</taxon>
        <taxon>Syngnathiaria</taxon>
        <taxon>Syngnathiformes</taxon>
        <taxon>Syngnathoidei</taxon>
        <taxon>Syngnathidae</taxon>
        <taxon>Hippocampus</taxon>
    </lineage>
</organism>